<sequence length="119" mass="14033">MKEIGNDWGFFVKIDPHYLREPIKKYRSSIIFVKEEEKMLYYLTKHRFRNPNHSVVFLKNVDTPISDKNSITITSNTITSNTITSNTNNIRETTKYYKTLFIGLSTIFSCGLLFLLYHK</sequence>
<feature type="transmembrane region" description="Helical" evidence="1">
    <location>
        <begin position="99"/>
        <end position="117"/>
    </location>
</feature>
<name>A0A6C0LD50_9ZZZZ</name>
<reference evidence="2" key="1">
    <citation type="journal article" date="2020" name="Nature">
        <title>Giant virus diversity and host interactions through global metagenomics.</title>
        <authorList>
            <person name="Schulz F."/>
            <person name="Roux S."/>
            <person name="Paez-Espino D."/>
            <person name="Jungbluth S."/>
            <person name="Walsh D.A."/>
            <person name="Denef V.J."/>
            <person name="McMahon K.D."/>
            <person name="Konstantinidis K.T."/>
            <person name="Eloe-Fadrosh E.A."/>
            <person name="Kyrpides N.C."/>
            <person name="Woyke T."/>
        </authorList>
    </citation>
    <scope>NUCLEOTIDE SEQUENCE</scope>
    <source>
        <strain evidence="2">GVMAG-M-3300027770-73</strain>
    </source>
</reference>
<organism evidence="2">
    <name type="scientific">viral metagenome</name>
    <dbReference type="NCBI Taxonomy" id="1070528"/>
    <lineage>
        <taxon>unclassified sequences</taxon>
        <taxon>metagenomes</taxon>
        <taxon>organismal metagenomes</taxon>
    </lineage>
</organism>
<keyword evidence="1" id="KW-0812">Transmembrane</keyword>
<dbReference type="AlphaFoldDB" id="A0A6C0LD50"/>
<keyword evidence="1" id="KW-1133">Transmembrane helix</keyword>
<evidence type="ECO:0000256" key="1">
    <source>
        <dbReference type="SAM" id="Phobius"/>
    </source>
</evidence>
<evidence type="ECO:0000313" key="2">
    <source>
        <dbReference type="EMBL" id="QHU28523.1"/>
    </source>
</evidence>
<accession>A0A6C0LD50</accession>
<dbReference type="EMBL" id="MN740472">
    <property type="protein sequence ID" value="QHU28523.1"/>
    <property type="molecule type" value="Genomic_DNA"/>
</dbReference>
<keyword evidence="1" id="KW-0472">Membrane</keyword>
<proteinExistence type="predicted"/>
<protein>
    <submittedName>
        <fullName evidence="2">Uncharacterized protein</fullName>
    </submittedName>
</protein>